<sequence length="342" mass="37719">MATIRAAAVQIAPDLTSAEGTVDRICRAVADAAAKGVEIAVFPETFVPYYPYFSFVEPPVSAGREHLRLYENAVEIPGWIPEVFSQQALKHSMVLVIGVNEREHGSLYNTQLIFDADGTLALKRRKITPTYHERMIWGQGDGSGLKVVETEVGRVGALACWEHYNPLARFSLMAQHEQIHCAQFPGSMVGPIFRDQIEVTIKHHALESGCFVVNSTGWLTDEQIVSITGDPKMQKALRGGCYTAIISPEGVPLCEPITEGEGMAIADLDFALITKRKRMMDSVGHYSRPDIFTLHQNLEANQQTSSNGAAMDSEIIWPNTQFNNAHDHSRDRLGQPEAMAAV</sequence>
<dbReference type="SUPFAM" id="SSF56317">
    <property type="entry name" value="Carbon-nitrogen hydrolase"/>
    <property type="match status" value="1"/>
</dbReference>
<organism evidence="4 5">
    <name type="scientific">Prosthecobacter fusiformis</name>
    <dbReference type="NCBI Taxonomy" id="48464"/>
    <lineage>
        <taxon>Bacteria</taxon>
        <taxon>Pseudomonadati</taxon>
        <taxon>Verrucomicrobiota</taxon>
        <taxon>Verrucomicrobiia</taxon>
        <taxon>Verrucomicrobiales</taxon>
        <taxon>Verrucomicrobiaceae</taxon>
        <taxon>Prosthecobacter</taxon>
    </lineage>
</organism>
<dbReference type="PANTHER" id="PTHR46044">
    <property type="entry name" value="NITRILASE"/>
    <property type="match status" value="1"/>
</dbReference>
<evidence type="ECO:0000313" key="5">
    <source>
        <dbReference type="Proteomes" id="UP000295662"/>
    </source>
</evidence>
<dbReference type="Pfam" id="PF00795">
    <property type="entry name" value="CN_hydrolase"/>
    <property type="match status" value="1"/>
</dbReference>
<proteinExistence type="inferred from homology"/>
<dbReference type="InterPro" id="IPR000132">
    <property type="entry name" value="Nitrilase/CN_hydratase_CS"/>
</dbReference>
<dbReference type="Gene3D" id="3.60.110.10">
    <property type="entry name" value="Carbon-nitrogen hydrolase"/>
    <property type="match status" value="1"/>
</dbReference>
<dbReference type="Proteomes" id="UP000295662">
    <property type="component" value="Unassembled WGS sequence"/>
</dbReference>
<dbReference type="PANTHER" id="PTHR46044:SF1">
    <property type="entry name" value="CN HYDROLASE DOMAIN-CONTAINING PROTEIN"/>
    <property type="match status" value="1"/>
</dbReference>
<dbReference type="PROSITE" id="PS50263">
    <property type="entry name" value="CN_HYDROLASE"/>
    <property type="match status" value="1"/>
</dbReference>
<dbReference type="InterPro" id="IPR036526">
    <property type="entry name" value="C-N_Hydrolase_sf"/>
</dbReference>
<dbReference type="PROSITE" id="PS00921">
    <property type="entry name" value="NITRIL_CHT_2"/>
    <property type="match status" value="1"/>
</dbReference>
<feature type="compositionally biased region" description="Basic and acidic residues" evidence="2">
    <location>
        <begin position="325"/>
        <end position="334"/>
    </location>
</feature>
<name>A0A4R7S0M5_9BACT</name>
<dbReference type="InterPro" id="IPR023919">
    <property type="entry name" value="Nitrilase"/>
</dbReference>
<feature type="region of interest" description="Disordered" evidence="2">
    <location>
        <begin position="322"/>
        <end position="342"/>
    </location>
</feature>
<reference evidence="4 5" key="1">
    <citation type="submission" date="2019-03" db="EMBL/GenBank/DDBJ databases">
        <title>Genomic Encyclopedia of Archaeal and Bacterial Type Strains, Phase II (KMG-II): from individual species to whole genera.</title>
        <authorList>
            <person name="Goeker M."/>
        </authorList>
    </citation>
    <scope>NUCLEOTIDE SEQUENCE [LARGE SCALE GENOMIC DNA]</scope>
    <source>
        <strain evidence="4 5">ATCC 25309</strain>
    </source>
</reference>
<dbReference type="NCBIfam" id="TIGR04048">
    <property type="entry name" value="nitrile_sll0784"/>
    <property type="match status" value="1"/>
</dbReference>
<evidence type="ECO:0000313" key="4">
    <source>
        <dbReference type="EMBL" id="TDU71209.1"/>
    </source>
</evidence>
<dbReference type="AlphaFoldDB" id="A0A4R7S0M5"/>
<accession>A0A4R7S0M5</accession>
<comment type="caution">
    <text evidence="4">The sequence shown here is derived from an EMBL/GenBank/DDBJ whole genome shotgun (WGS) entry which is preliminary data.</text>
</comment>
<dbReference type="RefSeq" id="WP_133795381.1">
    <property type="nucleotide sequence ID" value="NZ_SOCA01000003.1"/>
</dbReference>
<feature type="domain" description="CN hydrolase" evidence="3">
    <location>
        <begin position="4"/>
        <end position="270"/>
    </location>
</feature>
<evidence type="ECO:0000256" key="1">
    <source>
        <dbReference type="ARBA" id="ARBA00008129"/>
    </source>
</evidence>
<dbReference type="CDD" id="cd07564">
    <property type="entry name" value="nitrilases_CHs"/>
    <property type="match status" value="1"/>
</dbReference>
<dbReference type="OrthoDB" id="9811121at2"/>
<comment type="similarity">
    <text evidence="1">Belongs to the carbon-nitrogen hydrolase superfamily. Nitrilase family.</text>
</comment>
<dbReference type="InterPro" id="IPR044149">
    <property type="entry name" value="Nitrilases_CHs"/>
</dbReference>
<dbReference type="GO" id="GO:0000257">
    <property type="term" value="F:nitrilase activity"/>
    <property type="evidence" value="ECO:0007669"/>
    <property type="project" value="UniProtKB-ARBA"/>
</dbReference>
<gene>
    <name evidence="4" type="ORF">EI77_02331</name>
</gene>
<evidence type="ECO:0000259" key="3">
    <source>
        <dbReference type="PROSITE" id="PS50263"/>
    </source>
</evidence>
<protein>
    <submittedName>
        <fullName evidence="4">Aliphatic nitrilase</fullName>
    </submittedName>
</protein>
<evidence type="ECO:0000256" key="2">
    <source>
        <dbReference type="SAM" id="MobiDB-lite"/>
    </source>
</evidence>
<keyword evidence="5" id="KW-1185">Reference proteome</keyword>
<dbReference type="EMBL" id="SOCA01000003">
    <property type="protein sequence ID" value="TDU71209.1"/>
    <property type="molecule type" value="Genomic_DNA"/>
</dbReference>
<dbReference type="InterPro" id="IPR003010">
    <property type="entry name" value="C-N_Hydrolase"/>
</dbReference>